<dbReference type="EMBL" id="DMAN01000220">
    <property type="protein sequence ID" value="HAE27485.1"/>
    <property type="molecule type" value="Genomic_DNA"/>
</dbReference>
<evidence type="ECO:0000259" key="1">
    <source>
        <dbReference type="Pfam" id="PF14832"/>
    </source>
</evidence>
<comment type="caution">
    <text evidence="2">The sequence shown here is derived from an EMBL/GenBank/DDBJ whole genome shotgun (WGS) entry which is preliminary data.</text>
</comment>
<reference evidence="2 3" key="1">
    <citation type="journal article" date="2018" name="Nat. Biotechnol.">
        <title>A standardized bacterial taxonomy based on genome phylogeny substantially revises the tree of life.</title>
        <authorList>
            <person name="Parks D.H."/>
            <person name="Chuvochina M."/>
            <person name="Waite D.W."/>
            <person name="Rinke C."/>
            <person name="Skarshewski A."/>
            <person name="Chaumeil P.A."/>
            <person name="Hugenholtz P."/>
        </authorList>
    </citation>
    <scope>NUCLEOTIDE SEQUENCE [LARGE SCALE GENOMIC DNA]</scope>
    <source>
        <strain evidence="2">UBA8733</strain>
    </source>
</reference>
<dbReference type="SUPFAM" id="SSF55331">
    <property type="entry name" value="Tautomerase/MIF"/>
    <property type="match status" value="1"/>
</dbReference>
<accession>A0A3B9GYF2</accession>
<proteinExistence type="predicted"/>
<protein>
    <submittedName>
        <fullName evidence="2">4-oxalocrotonate tautomerase</fullName>
    </submittedName>
</protein>
<dbReference type="Pfam" id="PF14832">
    <property type="entry name" value="Tautomerase_3"/>
    <property type="match status" value="1"/>
</dbReference>
<feature type="domain" description="Tautomerase cis-CaaD-like" evidence="1">
    <location>
        <begin position="1"/>
        <end position="135"/>
    </location>
</feature>
<name>A0A3B9GYF2_9PROT</name>
<evidence type="ECO:0000313" key="2">
    <source>
        <dbReference type="EMBL" id="HAE27485.1"/>
    </source>
</evidence>
<evidence type="ECO:0000313" key="3">
    <source>
        <dbReference type="Proteomes" id="UP000259610"/>
    </source>
</evidence>
<dbReference type="InterPro" id="IPR014347">
    <property type="entry name" value="Tautomerase/MIF_sf"/>
</dbReference>
<dbReference type="InterPro" id="IPR028116">
    <property type="entry name" value="Cis-CaaD-like"/>
</dbReference>
<dbReference type="Gene3D" id="3.30.429.10">
    <property type="entry name" value="Macrophage Migration Inhibitory Factor"/>
    <property type="match status" value="1"/>
</dbReference>
<dbReference type="RefSeq" id="WP_272988604.1">
    <property type="nucleotide sequence ID" value="NZ_CAJWRG010000121.1"/>
</dbReference>
<sequence length="142" mass="16779">MPLWKVYHPAGAYTPEDKQAFAETMTEIYARFMPRFYVNVLFHEVDENTFYIGGKSRNNFVRITMAHIARDFSSEEGSRRFIDAVNKLIAPWVKDRGFDWEFHIDETPFDLWSIQGFYPPREGTPDEARWIAENKPSPRTHD</sequence>
<dbReference type="Proteomes" id="UP000259610">
    <property type="component" value="Unassembled WGS sequence"/>
</dbReference>
<gene>
    <name evidence="2" type="ORF">DCG58_10020</name>
</gene>
<organism evidence="2 3">
    <name type="scientific">Hyphomonas adhaerens</name>
    <dbReference type="NCBI Taxonomy" id="81029"/>
    <lineage>
        <taxon>Bacteria</taxon>
        <taxon>Pseudomonadati</taxon>
        <taxon>Pseudomonadota</taxon>
        <taxon>Alphaproteobacteria</taxon>
        <taxon>Hyphomonadales</taxon>
        <taxon>Hyphomonadaceae</taxon>
        <taxon>Hyphomonas</taxon>
    </lineage>
</organism>
<dbReference type="AlphaFoldDB" id="A0A3B9GYF2"/>